<evidence type="ECO:0000313" key="3">
    <source>
        <dbReference type="EMBL" id="TGD75495.1"/>
    </source>
</evidence>
<dbReference type="Proteomes" id="UP000298050">
    <property type="component" value="Unassembled WGS sequence"/>
</dbReference>
<dbReference type="OrthoDB" id="9767994at2"/>
<dbReference type="GO" id="GO:0016491">
    <property type="term" value="F:oxidoreductase activity"/>
    <property type="evidence" value="ECO:0007669"/>
    <property type="project" value="InterPro"/>
</dbReference>
<sequence>MTVKTQFRHVGSRPVRPDGLDKVTGRARYGADMNLQGQLYGHIIRSPHAHARIKSIDFSEALKVPGVLATMSGADLPEPGEALIPGAEIEMKLKNVSPVIMARDKVLYHSHAVAAVAATSPRIAAEAAKLVKVEYEVLPAVLDMHAALAEDAPLLHDDNFTVGIDPPPEKPSNVSVQIEMAKGDLEAGFAAADVVIERTVNVPMCHQAYIEPHACVAKADEKGRIDIWCTTQGPFVVRLLVAEITGIPQKDIKVTASEIGGGFGGKTTVYIEPVAAVLAKKSGRPVKIVMSREEVFRASGPVSDSETRVKIGAKKDGTITAIDSDMIMNTGAYSASAMFAGVLFGTAPYTAENIRSKGREVLTNLPRVWAYRAPGAPQALTAVECVVSELAAAIGMDPIEFRLKNAVQEGDVPLYGMPFSAVGLKECLQAAKDHPNYQAALGENQGRGVACAFWINAGMQSSASIHVTPDGGISVMTGSPDIGGSRASMALMAAEVLGVPVETVHPAVVDTDSIGFCDGTGGSRTTLATGGAVIQAAEKLVEELRRRAAAAWSVSIDDVAWLDGKAVERCGVGIDELIEGTSPVKDGAKVLTLAEIALTAGATGGPLTAVASLHAHNSAPSFAVNVCDVEVDPETGKVDVLRFTCAQDAGKAIHPAYVEGQMQGGAVQGIGWALNEEYLFNADGVLDNAGFLDYRIPVASDLPMIDTVIVEVPNPLHPYGVRGVGEVSICPPMPAVVSAVNNAAGTLLYDLPMSPPKLLAAIDAG</sequence>
<accession>A0A4Z0M861</accession>
<dbReference type="Gene3D" id="3.90.1170.50">
    <property type="entry name" value="Aldehyde oxidase/xanthine dehydrogenase, a/b hammerhead"/>
    <property type="match status" value="1"/>
</dbReference>
<dbReference type="SMART" id="SM01008">
    <property type="entry name" value="Ald_Xan_dh_C"/>
    <property type="match status" value="1"/>
</dbReference>
<dbReference type="SUPFAM" id="SSF56003">
    <property type="entry name" value="Molybdenum cofactor-binding domain"/>
    <property type="match status" value="1"/>
</dbReference>
<dbReference type="InterPro" id="IPR037165">
    <property type="entry name" value="AldOxase/xan_DH_Mopterin-bd_sf"/>
</dbReference>
<evidence type="ECO:0000256" key="1">
    <source>
        <dbReference type="ARBA" id="ARBA00053029"/>
    </source>
</evidence>
<evidence type="ECO:0000313" key="4">
    <source>
        <dbReference type="Proteomes" id="UP000298050"/>
    </source>
</evidence>
<feature type="domain" description="Aldehyde oxidase/xanthine dehydrogenase a/b hammerhead" evidence="2">
    <location>
        <begin position="24"/>
        <end position="139"/>
    </location>
</feature>
<dbReference type="Pfam" id="PF01315">
    <property type="entry name" value="Ald_Xan_dh_C"/>
    <property type="match status" value="1"/>
</dbReference>
<reference evidence="3 4" key="1">
    <citation type="submission" date="2019-04" db="EMBL/GenBank/DDBJ databases">
        <title>Taxonomy of novel Haliea sp. from mangrove soil of West Coast of India.</title>
        <authorList>
            <person name="Verma A."/>
            <person name="Kumar P."/>
            <person name="Krishnamurthi S."/>
        </authorList>
    </citation>
    <scope>NUCLEOTIDE SEQUENCE [LARGE SCALE GENOMIC DNA]</scope>
    <source>
        <strain evidence="3 4">SAOS-164</strain>
    </source>
</reference>
<dbReference type="InterPro" id="IPR000674">
    <property type="entry name" value="Ald_Oxase/Xan_DH_a/b"/>
</dbReference>
<dbReference type="Gene3D" id="3.30.365.10">
    <property type="entry name" value="Aldehyde oxidase/xanthine dehydrogenase, molybdopterin binding domain"/>
    <property type="match status" value="4"/>
</dbReference>
<proteinExistence type="predicted"/>
<dbReference type="InterPro" id="IPR008274">
    <property type="entry name" value="AldOxase/xan_DH_MoCoBD1"/>
</dbReference>
<name>A0A4Z0M861_9GAMM</name>
<gene>
    <name evidence="3" type="ORF">E4634_03290</name>
</gene>
<dbReference type="Pfam" id="PF02738">
    <property type="entry name" value="MoCoBD_1"/>
    <property type="match status" value="1"/>
</dbReference>
<dbReference type="InterPro" id="IPR036856">
    <property type="entry name" value="Ald_Oxase/Xan_DH_a/b_sf"/>
</dbReference>
<dbReference type="SUPFAM" id="SSF54665">
    <property type="entry name" value="CO dehydrogenase molybdoprotein N-domain-like"/>
    <property type="match status" value="1"/>
</dbReference>
<evidence type="ECO:0000259" key="2">
    <source>
        <dbReference type="SMART" id="SM01008"/>
    </source>
</evidence>
<dbReference type="PANTHER" id="PTHR11908">
    <property type="entry name" value="XANTHINE DEHYDROGENASE"/>
    <property type="match status" value="1"/>
</dbReference>
<dbReference type="Pfam" id="PF20256">
    <property type="entry name" value="MoCoBD_2"/>
    <property type="match status" value="1"/>
</dbReference>
<dbReference type="AlphaFoldDB" id="A0A4Z0M861"/>
<keyword evidence="4" id="KW-1185">Reference proteome</keyword>
<organism evidence="3 4">
    <name type="scientific">Mangrovimicrobium sediminis</name>
    <dbReference type="NCBI Taxonomy" id="2562682"/>
    <lineage>
        <taxon>Bacteria</taxon>
        <taxon>Pseudomonadati</taxon>
        <taxon>Pseudomonadota</taxon>
        <taxon>Gammaproteobacteria</taxon>
        <taxon>Cellvibrionales</taxon>
        <taxon>Halieaceae</taxon>
        <taxon>Mangrovimicrobium</taxon>
    </lineage>
</organism>
<dbReference type="EMBL" id="SRLE01000003">
    <property type="protein sequence ID" value="TGD75495.1"/>
    <property type="molecule type" value="Genomic_DNA"/>
</dbReference>
<comment type="cofactor">
    <cofactor evidence="1">
        <name>Mo-molybdopterin cytosine dinucleotide</name>
        <dbReference type="ChEBI" id="CHEBI:71308"/>
    </cofactor>
</comment>
<comment type="caution">
    <text evidence="3">The sequence shown here is derived from an EMBL/GenBank/DDBJ whole genome shotgun (WGS) entry which is preliminary data.</text>
</comment>
<dbReference type="FunFam" id="3.30.365.10:FF:000001">
    <property type="entry name" value="Xanthine dehydrogenase oxidase"/>
    <property type="match status" value="1"/>
</dbReference>
<protein>
    <submittedName>
        <fullName evidence="3">Xanthine dehydrogenase family protein molybdopterin-binding subunit</fullName>
    </submittedName>
</protein>
<dbReference type="InterPro" id="IPR046867">
    <property type="entry name" value="AldOxase/xan_DH_MoCoBD2"/>
</dbReference>
<dbReference type="GO" id="GO:0005506">
    <property type="term" value="F:iron ion binding"/>
    <property type="evidence" value="ECO:0007669"/>
    <property type="project" value="InterPro"/>
</dbReference>
<dbReference type="PANTHER" id="PTHR11908:SF157">
    <property type="entry name" value="XANTHINE DEHYDROGENASE SUBUNIT D-RELATED"/>
    <property type="match status" value="1"/>
</dbReference>
<dbReference type="InterPro" id="IPR016208">
    <property type="entry name" value="Ald_Oxase/xanthine_DH-like"/>
</dbReference>